<dbReference type="EMBL" id="CP001581">
    <property type="protein sequence ID" value="ACO86422.1"/>
    <property type="molecule type" value="Genomic_DNA"/>
</dbReference>
<gene>
    <name evidence="2" type="ordered locus">CLM_0766</name>
</gene>
<evidence type="ECO:0000256" key="1">
    <source>
        <dbReference type="SAM" id="Phobius"/>
    </source>
</evidence>
<reference evidence="2 3" key="1">
    <citation type="submission" date="2008-10" db="EMBL/GenBank/DDBJ databases">
        <title>Genome sequence of Clostridium botulinum A2 Kyoto.</title>
        <authorList>
            <person name="Shrivastava S."/>
            <person name="Brinkac L.M."/>
            <person name="Brown J.L."/>
            <person name="Bruce D."/>
            <person name="Detter C.C."/>
            <person name="Johnson E.A."/>
            <person name="Munk C.A."/>
            <person name="Smith L.A."/>
            <person name="Smith T.J."/>
            <person name="Sutton G."/>
            <person name="Brettin T.S."/>
        </authorList>
    </citation>
    <scope>NUCLEOTIDE SEQUENCE [LARGE SCALE GENOMIC DNA]</scope>
    <source>
        <strain evidence="3">Kyoto / Type A2</strain>
    </source>
</reference>
<feature type="transmembrane region" description="Helical" evidence="1">
    <location>
        <begin position="109"/>
        <end position="138"/>
    </location>
</feature>
<evidence type="ECO:0008006" key="4">
    <source>
        <dbReference type="Google" id="ProtNLM"/>
    </source>
</evidence>
<feature type="transmembrane region" description="Helical" evidence="1">
    <location>
        <begin position="73"/>
        <end position="97"/>
    </location>
</feature>
<dbReference type="KEGG" id="cby:CLM_0766"/>
<evidence type="ECO:0000313" key="2">
    <source>
        <dbReference type="EMBL" id="ACO86422.1"/>
    </source>
</evidence>
<feature type="transmembrane region" description="Helical" evidence="1">
    <location>
        <begin position="38"/>
        <end position="61"/>
    </location>
</feature>
<proteinExistence type="predicted"/>
<accession>C1FTR5</accession>
<organism evidence="2 3">
    <name type="scientific">Clostridium botulinum (strain Kyoto / Type A2)</name>
    <dbReference type="NCBI Taxonomy" id="536232"/>
    <lineage>
        <taxon>Bacteria</taxon>
        <taxon>Bacillati</taxon>
        <taxon>Bacillota</taxon>
        <taxon>Clostridia</taxon>
        <taxon>Eubacteriales</taxon>
        <taxon>Clostridiaceae</taxon>
        <taxon>Clostridium</taxon>
    </lineage>
</organism>
<dbReference type="AlphaFoldDB" id="C1FTR5"/>
<dbReference type="HOGENOM" id="CLU_137812_0_0_9"/>
<evidence type="ECO:0000313" key="3">
    <source>
        <dbReference type="Proteomes" id="UP000001374"/>
    </source>
</evidence>
<keyword evidence="1" id="KW-0812">Transmembrane</keyword>
<name>C1FTR5_CLOBJ</name>
<sequence>MVAVCKNKLKIQEIYCNILGYYYLSKEVELLFKKRSKAFFIGLILASIYLIYVISYFYGILGKGDTAEQIGSGIATALVTPHIVILAIGVMFGWLALGLSSSGFALTASIFYTVAGVMFIPYIFFVIPSIILGFVGYANQKNINNKAKAKRKVKVHKKPNVKG</sequence>
<keyword evidence="1" id="KW-1133">Transmembrane helix</keyword>
<protein>
    <recommendedName>
        <fullName evidence="4">Benzylsuccinate synthase</fullName>
    </recommendedName>
</protein>
<keyword evidence="1" id="KW-0472">Membrane</keyword>
<dbReference type="Proteomes" id="UP000001374">
    <property type="component" value="Chromosome"/>
</dbReference>